<evidence type="ECO:0000313" key="1">
    <source>
        <dbReference type="EMBL" id="MBL4933684.1"/>
    </source>
</evidence>
<gene>
    <name evidence="1" type="ORF">JK634_18025</name>
</gene>
<name>A0A937FH68_9CLOT</name>
<accession>A0A937FH68</accession>
<dbReference type="Proteomes" id="UP000623681">
    <property type="component" value="Unassembled WGS sequence"/>
</dbReference>
<evidence type="ECO:0000313" key="2">
    <source>
        <dbReference type="Proteomes" id="UP000623681"/>
    </source>
</evidence>
<reference evidence="1" key="1">
    <citation type="submission" date="2021-01" db="EMBL/GenBank/DDBJ databases">
        <title>Genome public.</title>
        <authorList>
            <person name="Liu C."/>
            <person name="Sun Q."/>
        </authorList>
    </citation>
    <scope>NUCLEOTIDE SEQUENCE</scope>
    <source>
        <strain evidence="1">YIM B02565</strain>
    </source>
</reference>
<organism evidence="1 2">
    <name type="scientific">Clostridium paridis</name>
    <dbReference type="NCBI Taxonomy" id="2803863"/>
    <lineage>
        <taxon>Bacteria</taxon>
        <taxon>Bacillati</taxon>
        <taxon>Bacillota</taxon>
        <taxon>Clostridia</taxon>
        <taxon>Eubacteriales</taxon>
        <taxon>Clostridiaceae</taxon>
        <taxon>Clostridium</taxon>
    </lineage>
</organism>
<keyword evidence="2" id="KW-1185">Reference proteome</keyword>
<dbReference type="AlphaFoldDB" id="A0A937FH68"/>
<dbReference type="EMBL" id="JAESWA010000027">
    <property type="protein sequence ID" value="MBL4933684.1"/>
    <property type="molecule type" value="Genomic_DNA"/>
</dbReference>
<dbReference type="RefSeq" id="WP_202769124.1">
    <property type="nucleotide sequence ID" value="NZ_JAESWA010000027.1"/>
</dbReference>
<sequence>MQDNFEVNSTAQHIQLKEECIIAKKVYGRCRQQDCLTPVDDVTVIPPGKTVIRIDSSSLGGQYSITAPFLISHLPGPATDTTIAVNEVIAFTNAVRSIRVDCCDFSVGNIAVTNIEPSCFGQEGFFDVSITYRFNYILNLLDAAGNPLSVTVNSPTPTTTADIPAFTTWEKKVSLYGGCVGNKLVSTFDSIYSPATTYCNGNTPQVYIQATGNPLTAVPGTYTVLVNNVPTIEYRADVTIGLFTIIKLYRFVNLNVQSSGDCDIPTCANILPDDPCEYFNTLPFPFDEFDPPSHGDCC</sequence>
<proteinExistence type="predicted"/>
<protein>
    <submittedName>
        <fullName evidence="1">Uncharacterized protein</fullName>
    </submittedName>
</protein>
<comment type="caution">
    <text evidence="1">The sequence shown here is derived from an EMBL/GenBank/DDBJ whole genome shotgun (WGS) entry which is preliminary data.</text>
</comment>